<evidence type="ECO:0000256" key="4">
    <source>
        <dbReference type="ARBA" id="ARBA00022729"/>
    </source>
</evidence>
<keyword evidence="9 10" id="KW-0424">Laminin EGF-like domain</keyword>
<reference evidence="14" key="1">
    <citation type="submission" date="2022-07" db="EMBL/GenBank/DDBJ databases">
        <authorList>
            <person name="Trinca V."/>
            <person name="Uliana J.V.C."/>
            <person name="Torres T.T."/>
            <person name="Ward R.J."/>
            <person name="Monesi N."/>
        </authorList>
    </citation>
    <scope>NUCLEOTIDE SEQUENCE</scope>
    <source>
        <strain evidence="14">HSMRA1968</strain>
        <tissue evidence="14">Whole embryos</tissue>
    </source>
</reference>
<keyword evidence="3" id="KW-0272">Extracellular matrix</keyword>
<protein>
    <submittedName>
        <fullName evidence="14">Laminin subunit alpha-1</fullName>
    </submittedName>
</protein>
<sequence>MNFKGKVALITGGSSGIGADAAYHFAKLGANVSIVGRNEQRLNAVAEKIEASGSEAPLSIVADVTKDAERIVDETIKKFGRLDVLVNSAGYASRDNVENINFVDFDRLFDTNVRSAINITKFCIPHLEKTKGNIVNVSSVTGIVSSFSRLSYSISKAALDQFTKCSALDLASKGIRVNSVNPALIRTNIFESFGATKEQYDVYLNSAHSAYPIGRIGEVSDTSSAIVFLADNEKASFLTGTLLQSYQITYIKIFSAISPPPASWILERSLDGENFEPWQYFSTSDSECLSRYNRSARLSSTRFLSDKEVTCNTKFSTQLQIENGKINLSLVNHRPGAETSSVEFLEFTLARYIRLRLQGMHETERRFYSIRHLKIGGRVDCSGHASDTTNSGDDIDECVCLHNTCGANCEKCCPLFNQRAYLQGTITDINRCEKCECNGHATECYYNPEVDQRGLSVNTEGIASGGGVCLNCSDLTAGINCEKCIPHYYRPYDVPADAESPCIPCDCDPKRSEGPCSSIGGECNCKSGFTGPKCLECAVGHKGEDCVKCTCDERGTMHGGQCESHCQCKLHVEGSRCDKCLPGYFALSSSNSEGCMKCYCSGVSQICRSYTVKFSTYETLDNWRVTDISKQNFALPSVDNDTGHLVFGMYEFPETEAVYWLAPDSYCGNLLESYGSHLSFRMAWIIVRGDTSGKPTSGPSVILIGKNGMKIAHGDNVYKHSNASIDVFLSEDGWYHVPRTVKDIVTRLRRTEYRGDPVTRVQFMSVLSDVESILIRGTFHTDQVESVLISVNVNSGFSDSDESEFNLVEKCECPIGYTGLSCEKCDFGYVRIYENSTSHEKLGKCVPCSCNGHAETCDLDLDKCGECQHNTDGERCERCAVGYYGNAMLGTPYDCKRCSCPLSIDSNNFSPSCQLHEVSMDMNRMSNELIQRHINTSLDFVCNQCEDGYTGAKCEICDDGFYGRPDVIGSKCMPCPCNGGPCDPNTGRCIACLGNTEGWRCERCKDGYWGDPHDGCELCNCYEVGAISNVCDVTNGQCVCKPRFGGHQCDECEFGFGNITLDCPPCECNINGSSDTFCDRESGQCPCKMGIEGLKCDTCMDTYFGLSIDGCEDMRDKRQIQKDKLIEL</sequence>
<evidence type="ECO:0000256" key="2">
    <source>
        <dbReference type="ARBA" id="ARBA00022525"/>
    </source>
</evidence>
<gene>
    <name evidence="14" type="primary">Lama1_0</name>
    <name evidence="14" type="ORF">Bhyg_01644</name>
</gene>
<dbReference type="InterPro" id="IPR050440">
    <property type="entry name" value="Laminin/Netrin_ECM"/>
</dbReference>
<dbReference type="CDD" id="cd00055">
    <property type="entry name" value="EGF_Lam"/>
    <property type="match status" value="7"/>
</dbReference>
<dbReference type="Pfam" id="PF00053">
    <property type="entry name" value="EGF_laminin"/>
    <property type="match status" value="7"/>
</dbReference>
<dbReference type="SUPFAM" id="SSF51735">
    <property type="entry name" value="NAD(P)-binding Rossmann-fold domains"/>
    <property type="match status" value="1"/>
</dbReference>
<dbReference type="FunFam" id="2.10.25.10:FF:000580">
    <property type="entry name" value="Wing blister, isoform B"/>
    <property type="match status" value="1"/>
</dbReference>
<evidence type="ECO:0000256" key="8">
    <source>
        <dbReference type="ARBA" id="ARBA00023180"/>
    </source>
</evidence>
<name>A0A9Q0S720_9DIPT</name>
<dbReference type="Pfam" id="PF00055">
    <property type="entry name" value="Laminin_N"/>
    <property type="match status" value="1"/>
</dbReference>
<dbReference type="Pfam" id="PF24973">
    <property type="entry name" value="EGF_LMN_ATRN"/>
    <property type="match status" value="2"/>
</dbReference>
<organism evidence="14 15">
    <name type="scientific">Pseudolycoriella hygida</name>
    <dbReference type="NCBI Taxonomy" id="35572"/>
    <lineage>
        <taxon>Eukaryota</taxon>
        <taxon>Metazoa</taxon>
        <taxon>Ecdysozoa</taxon>
        <taxon>Arthropoda</taxon>
        <taxon>Hexapoda</taxon>
        <taxon>Insecta</taxon>
        <taxon>Pterygota</taxon>
        <taxon>Neoptera</taxon>
        <taxon>Endopterygota</taxon>
        <taxon>Diptera</taxon>
        <taxon>Nematocera</taxon>
        <taxon>Sciaroidea</taxon>
        <taxon>Sciaridae</taxon>
        <taxon>Pseudolycoriella</taxon>
    </lineage>
</organism>
<dbReference type="Pfam" id="PF00106">
    <property type="entry name" value="adh_short"/>
    <property type="match status" value="1"/>
</dbReference>
<dbReference type="Proteomes" id="UP001151699">
    <property type="component" value="Chromosome A"/>
</dbReference>
<dbReference type="InterPro" id="IPR056863">
    <property type="entry name" value="LMN_ATRN_NET-like_EGF"/>
</dbReference>
<accession>A0A9Q0S720</accession>
<dbReference type="PROSITE" id="PS50027">
    <property type="entry name" value="EGF_LAM_2"/>
    <property type="match status" value="5"/>
</dbReference>
<dbReference type="InterPro" id="IPR000034">
    <property type="entry name" value="Laminin_IV"/>
</dbReference>
<dbReference type="InterPro" id="IPR002049">
    <property type="entry name" value="LE_dom"/>
</dbReference>
<evidence type="ECO:0000256" key="9">
    <source>
        <dbReference type="ARBA" id="ARBA00023292"/>
    </source>
</evidence>
<dbReference type="Gene3D" id="3.40.50.720">
    <property type="entry name" value="NAD(P)-binding Rossmann-like Domain"/>
    <property type="match status" value="1"/>
</dbReference>
<dbReference type="SMART" id="SM00136">
    <property type="entry name" value="LamNT"/>
    <property type="match status" value="1"/>
</dbReference>
<keyword evidence="2" id="KW-0964">Secreted</keyword>
<keyword evidence="7 10" id="KW-1015">Disulfide bond</keyword>
<evidence type="ECO:0000259" key="12">
    <source>
        <dbReference type="PROSITE" id="PS51115"/>
    </source>
</evidence>
<dbReference type="GO" id="GO:0009887">
    <property type="term" value="P:animal organ morphogenesis"/>
    <property type="evidence" value="ECO:0007669"/>
    <property type="project" value="TreeGrafter"/>
</dbReference>
<feature type="domain" description="Laminin EGF-like" evidence="11">
    <location>
        <begin position="848"/>
        <end position="897"/>
    </location>
</feature>
<evidence type="ECO:0000256" key="1">
    <source>
        <dbReference type="ARBA" id="ARBA00004302"/>
    </source>
</evidence>
<feature type="disulfide bond" evidence="10">
    <location>
        <begin position="1068"/>
        <end position="1085"/>
    </location>
</feature>
<feature type="domain" description="Laminin EGF-like" evidence="11">
    <location>
        <begin position="975"/>
        <end position="1018"/>
    </location>
</feature>
<comment type="caution">
    <text evidence="14">The sequence shown here is derived from an EMBL/GenBank/DDBJ whole genome shotgun (WGS) entry which is preliminary data.</text>
</comment>
<feature type="disulfide bond" evidence="10">
    <location>
        <begin position="1040"/>
        <end position="1049"/>
    </location>
</feature>
<dbReference type="SMART" id="SM00281">
    <property type="entry name" value="LamB"/>
    <property type="match status" value="1"/>
</dbReference>
<feature type="domain" description="Laminin N-terminal" evidence="13">
    <location>
        <begin position="154"/>
        <end position="378"/>
    </location>
</feature>
<dbReference type="InterPro" id="IPR002347">
    <property type="entry name" value="SDR_fam"/>
</dbReference>
<feature type="domain" description="Laminin EGF-like" evidence="11">
    <location>
        <begin position="549"/>
        <end position="597"/>
    </location>
</feature>
<feature type="disulfide bond" evidence="10">
    <location>
        <begin position="992"/>
        <end position="1001"/>
    </location>
</feature>
<dbReference type="SMART" id="SM00180">
    <property type="entry name" value="EGF_Lam"/>
    <property type="match status" value="9"/>
</dbReference>
<dbReference type="GO" id="GO:0048731">
    <property type="term" value="P:system development"/>
    <property type="evidence" value="ECO:0007669"/>
    <property type="project" value="UniProtKB-ARBA"/>
</dbReference>
<dbReference type="FunFam" id="2.10.25.10:FF:000090">
    <property type="entry name" value="laminin subunit alpha"/>
    <property type="match status" value="1"/>
</dbReference>
<dbReference type="PANTHER" id="PTHR10574">
    <property type="entry name" value="NETRIN/LAMININ-RELATED"/>
    <property type="match status" value="1"/>
</dbReference>
<feature type="domain" description="Laminin IV type A" evidence="12">
    <location>
        <begin position="618"/>
        <end position="810"/>
    </location>
</feature>
<dbReference type="PROSITE" id="PS01248">
    <property type="entry name" value="EGF_LAM_1"/>
    <property type="match status" value="3"/>
</dbReference>
<dbReference type="FunFam" id="2.10.25.10:FF:000082">
    <property type="entry name" value="Laminin subunit alpha 1"/>
    <property type="match status" value="1"/>
</dbReference>
<evidence type="ECO:0000259" key="11">
    <source>
        <dbReference type="PROSITE" id="PS50027"/>
    </source>
</evidence>
<dbReference type="InterPro" id="IPR036291">
    <property type="entry name" value="NAD(P)-bd_dom_sf"/>
</dbReference>
<dbReference type="Gene3D" id="2.10.25.10">
    <property type="entry name" value="Laminin"/>
    <property type="match status" value="6"/>
</dbReference>
<evidence type="ECO:0000313" key="14">
    <source>
        <dbReference type="EMBL" id="KAJ6646433.1"/>
    </source>
</evidence>
<keyword evidence="8" id="KW-0325">Glycoprotein</keyword>
<dbReference type="EMBL" id="WJQU01000001">
    <property type="protein sequence ID" value="KAJ6646433.1"/>
    <property type="molecule type" value="Genomic_DNA"/>
</dbReference>
<dbReference type="PRINTS" id="PR00011">
    <property type="entry name" value="EGFLAMININ"/>
</dbReference>
<feature type="disulfide bond" evidence="10">
    <location>
        <begin position="1019"/>
        <end position="1031"/>
    </location>
</feature>
<keyword evidence="15" id="KW-1185">Reference proteome</keyword>
<keyword evidence="5" id="KW-0677">Repeat</keyword>
<comment type="subcellular location">
    <subcellularLocation>
        <location evidence="1">Secreted</location>
        <location evidence="1">Extracellular space</location>
        <location evidence="1">Extracellular matrix</location>
        <location evidence="1">Basement membrane</location>
    </subcellularLocation>
</comment>
<dbReference type="SUPFAM" id="SSF57196">
    <property type="entry name" value="EGF/Laminin"/>
    <property type="match status" value="7"/>
</dbReference>
<dbReference type="PRINTS" id="PR00080">
    <property type="entry name" value="SDRFAMILY"/>
</dbReference>
<keyword evidence="4" id="KW-0732">Signal</keyword>
<dbReference type="FunFam" id="2.10.25.10:FF:000069">
    <property type="entry name" value="Laminin subunit alpha 1"/>
    <property type="match status" value="1"/>
</dbReference>
<dbReference type="GO" id="GO:0005604">
    <property type="term" value="C:basement membrane"/>
    <property type="evidence" value="ECO:0007669"/>
    <property type="project" value="UniProtKB-SubCell"/>
</dbReference>
<evidence type="ECO:0000313" key="15">
    <source>
        <dbReference type="Proteomes" id="UP001151699"/>
    </source>
</evidence>
<dbReference type="AlphaFoldDB" id="A0A9Q0S720"/>
<dbReference type="FunFam" id="2.10.25.10:FF:000574">
    <property type="entry name" value="laminin subunit alpha-1 isoform X1"/>
    <property type="match status" value="1"/>
</dbReference>
<evidence type="ECO:0000256" key="7">
    <source>
        <dbReference type="ARBA" id="ARBA00023157"/>
    </source>
</evidence>
<dbReference type="GO" id="GO:0009888">
    <property type="term" value="P:tissue development"/>
    <property type="evidence" value="ECO:0007669"/>
    <property type="project" value="TreeGrafter"/>
</dbReference>
<dbReference type="PRINTS" id="PR00081">
    <property type="entry name" value="GDHRDH"/>
</dbReference>
<evidence type="ECO:0000256" key="3">
    <source>
        <dbReference type="ARBA" id="ARBA00022530"/>
    </source>
</evidence>
<dbReference type="Gene3D" id="2.60.120.260">
    <property type="entry name" value="Galactose-binding domain-like"/>
    <property type="match status" value="1"/>
</dbReference>
<feature type="disulfide bond" evidence="10">
    <location>
        <begin position="867"/>
        <end position="876"/>
    </location>
</feature>
<dbReference type="PROSITE" id="PS51115">
    <property type="entry name" value="LAMININ_IVA"/>
    <property type="match status" value="1"/>
</dbReference>
<dbReference type="FunFam" id="3.40.50.720:FF:000084">
    <property type="entry name" value="Short-chain dehydrogenase reductase"/>
    <property type="match status" value="1"/>
</dbReference>
<dbReference type="InterPro" id="IPR008211">
    <property type="entry name" value="Laminin_N"/>
</dbReference>
<evidence type="ECO:0000259" key="13">
    <source>
        <dbReference type="PROSITE" id="PS51117"/>
    </source>
</evidence>
<dbReference type="SMART" id="SM00181">
    <property type="entry name" value="EGF"/>
    <property type="match status" value="5"/>
</dbReference>
<feature type="disulfide bond" evidence="10">
    <location>
        <begin position="1066"/>
        <end position="1078"/>
    </location>
</feature>
<comment type="caution">
    <text evidence="10">Lacks conserved residue(s) required for the propagation of feature annotation.</text>
</comment>
<dbReference type="Gene3D" id="2.170.300.10">
    <property type="entry name" value="Tie2 ligand-binding domain superfamily"/>
    <property type="match status" value="1"/>
</dbReference>
<feature type="disulfide bond" evidence="10">
    <location>
        <begin position="1021"/>
        <end position="1038"/>
    </location>
</feature>
<proteinExistence type="predicted"/>
<evidence type="ECO:0000256" key="5">
    <source>
        <dbReference type="ARBA" id="ARBA00022737"/>
    </source>
</evidence>
<dbReference type="PROSITE" id="PS51117">
    <property type="entry name" value="LAMININ_NTER"/>
    <property type="match status" value="1"/>
</dbReference>
<dbReference type="InterPro" id="IPR000742">
    <property type="entry name" value="EGF"/>
</dbReference>
<dbReference type="Pfam" id="PF00052">
    <property type="entry name" value="Laminin_B"/>
    <property type="match status" value="1"/>
</dbReference>
<dbReference type="OrthoDB" id="8545473at2759"/>
<feature type="disulfide bond" evidence="10">
    <location>
        <begin position="1087"/>
        <end position="1096"/>
    </location>
</feature>
<dbReference type="FunFam" id="2.10.25.10:FF:000094">
    <property type="entry name" value="Laminin subunit alpha-2"/>
    <property type="match status" value="1"/>
</dbReference>
<feature type="domain" description="Laminin EGF-like" evidence="11">
    <location>
        <begin position="1066"/>
        <end position="1113"/>
    </location>
</feature>
<dbReference type="PANTHER" id="PTHR10574:SF428">
    <property type="entry name" value="LAMININ SUBUNIT ALPHA-1-LIKE PROTEIN"/>
    <property type="match status" value="1"/>
</dbReference>
<keyword evidence="6" id="KW-0084">Basement membrane</keyword>
<feature type="disulfide bond" evidence="10">
    <location>
        <begin position="568"/>
        <end position="577"/>
    </location>
</feature>
<evidence type="ECO:0000256" key="6">
    <source>
        <dbReference type="ARBA" id="ARBA00022869"/>
    </source>
</evidence>
<evidence type="ECO:0000256" key="10">
    <source>
        <dbReference type="PROSITE-ProRule" id="PRU00460"/>
    </source>
</evidence>
<feature type="domain" description="Laminin EGF-like" evidence="11">
    <location>
        <begin position="1019"/>
        <end position="1065"/>
    </location>
</feature>